<feature type="region of interest" description="Disordered" evidence="1">
    <location>
        <begin position="336"/>
        <end position="418"/>
    </location>
</feature>
<evidence type="ECO:0000256" key="1">
    <source>
        <dbReference type="SAM" id="MobiDB-lite"/>
    </source>
</evidence>
<protein>
    <submittedName>
        <fullName evidence="3">Uncharacterized protein</fullName>
    </submittedName>
</protein>
<dbReference type="AlphaFoldDB" id="A0A9Q9AMV3"/>
<evidence type="ECO:0000313" key="4">
    <source>
        <dbReference type="Proteomes" id="UP001056384"/>
    </source>
</evidence>
<name>A0A9Q9AMV3_9PEZI</name>
<feature type="compositionally biased region" description="Low complexity" evidence="1">
    <location>
        <begin position="351"/>
        <end position="370"/>
    </location>
</feature>
<proteinExistence type="predicted"/>
<gene>
    <name evidence="3" type="ORF">Slin15195_G043580</name>
</gene>
<organism evidence="3 4">
    <name type="scientific">Septoria linicola</name>
    <dbReference type="NCBI Taxonomy" id="215465"/>
    <lineage>
        <taxon>Eukaryota</taxon>
        <taxon>Fungi</taxon>
        <taxon>Dikarya</taxon>
        <taxon>Ascomycota</taxon>
        <taxon>Pezizomycotina</taxon>
        <taxon>Dothideomycetes</taxon>
        <taxon>Dothideomycetidae</taxon>
        <taxon>Mycosphaerellales</taxon>
        <taxon>Mycosphaerellaceae</taxon>
        <taxon>Septoria</taxon>
    </lineage>
</organism>
<feature type="chain" id="PRO_5040390679" evidence="2">
    <location>
        <begin position="19"/>
        <end position="512"/>
    </location>
</feature>
<keyword evidence="2" id="KW-0732">Signal</keyword>
<evidence type="ECO:0000256" key="2">
    <source>
        <dbReference type="SAM" id="SignalP"/>
    </source>
</evidence>
<evidence type="ECO:0000313" key="3">
    <source>
        <dbReference type="EMBL" id="USW51039.1"/>
    </source>
</evidence>
<reference evidence="3" key="1">
    <citation type="submission" date="2022-06" db="EMBL/GenBank/DDBJ databases">
        <title>Complete genome sequences of two strains of the flax pathogen Septoria linicola.</title>
        <authorList>
            <person name="Lapalu N."/>
            <person name="Simon A."/>
            <person name="Demenou B."/>
            <person name="Paumier D."/>
            <person name="Guillot M.-P."/>
            <person name="Gout L."/>
            <person name="Valade R."/>
        </authorList>
    </citation>
    <scope>NUCLEOTIDE SEQUENCE</scope>
    <source>
        <strain evidence="3">SE15195</strain>
    </source>
</reference>
<sequence length="512" mass="55043">MRLATIAAIAASVASTVADPQQTLPHSLPEEPVSSDSIISELARIQSKIDAAALKSKTADDSARPTITTISYDSTPKTLMGLLAHDHPEIGFRLWLSVLAGIRKDLKTSETEQHSHQNQTYDPELISIVAAALGHSTHAASTATSKVTPHAHPTKTEYSNTYGILATPTWTDDHVAPHVTNYVPIPKHTTYKHGSYATDRKTSSSKYHHASGPTTSRSNNSYATSSKTSHYHHSPKPTTLIKSRTYATSARTSRAVPTTTGYIEARDLYSSHRAHPIDMLPPHKGPGNMNHHTRSASTSKHAYTSPAKPVPVATTTEVKVVTLYPEDSTPIHVTFDGTKFPGIASPTAHRTSSSTDTKTSATATTHTSSSVDHNTSPRVLSPASDNSPAAVTETQTALPNPPVEPQPSPPPNFSGDKLDERAIPTAIHASFGTFDSASRLKPDVPRTVTSSHFPRFPLSVDGHYTFLERAAPTESDSALTETVIRTRTVHATGEKVATSTMSVEAEATEWIY</sequence>
<keyword evidence="4" id="KW-1185">Reference proteome</keyword>
<accession>A0A9Q9AMV3</accession>
<feature type="signal peptide" evidence="2">
    <location>
        <begin position="1"/>
        <end position="18"/>
    </location>
</feature>
<feature type="region of interest" description="Disordered" evidence="1">
    <location>
        <begin position="281"/>
        <end position="309"/>
    </location>
</feature>
<feature type="compositionally biased region" description="Polar residues" evidence="1">
    <location>
        <begin position="371"/>
        <end position="398"/>
    </location>
</feature>
<feature type="region of interest" description="Disordered" evidence="1">
    <location>
        <begin position="188"/>
        <end position="239"/>
    </location>
</feature>
<feature type="compositionally biased region" description="Pro residues" evidence="1">
    <location>
        <begin position="399"/>
        <end position="412"/>
    </location>
</feature>
<dbReference type="Proteomes" id="UP001056384">
    <property type="component" value="Chromosome 3"/>
</dbReference>
<feature type="compositionally biased region" description="Polar residues" evidence="1">
    <location>
        <begin position="212"/>
        <end position="228"/>
    </location>
</feature>
<dbReference type="EMBL" id="CP099420">
    <property type="protein sequence ID" value="USW51039.1"/>
    <property type="molecule type" value="Genomic_DNA"/>
</dbReference>